<dbReference type="PROSITE" id="PS51482">
    <property type="entry name" value="DEGV"/>
    <property type="match status" value="1"/>
</dbReference>
<sequence length="290" mass="32573">MDTIILTDSSCDLPLELIKDNEIAFLSLICHLSYGDYEDDFGKTLEYKKFYSSVRNGEMPTTSQINTYSFEKAFKKYVNEGKSIIYIGMSSAMSGCTNSAIIAKNQLLEEMPNADITIIDSKSASIGEGLLVLKAAEMRKNGYSKEEIINWLEENKSKMNHWFIVDNLMHLKRGGRLSYTAATIGTILNIKPIISINNKGELINTYSIRGRKKAIKTLIKLFEEHCFHPENEVVAISHGDCLDDALYLKELLLKEFNVKDVIISYVGPVIGSHTGAEMLSLCFLGKERTL</sequence>
<dbReference type="Pfam" id="PF02645">
    <property type="entry name" value="DegV"/>
    <property type="match status" value="1"/>
</dbReference>
<dbReference type="SUPFAM" id="SSF82549">
    <property type="entry name" value="DAK1/DegV-like"/>
    <property type="match status" value="1"/>
</dbReference>
<comment type="caution">
    <text evidence="3">The sequence shown here is derived from an EMBL/GenBank/DDBJ whole genome shotgun (WGS) entry which is preliminary data.</text>
</comment>
<evidence type="ECO:0000313" key="4">
    <source>
        <dbReference type="Proteomes" id="UP000563151"/>
    </source>
</evidence>
<evidence type="ECO:0000256" key="1">
    <source>
        <dbReference type="ARBA" id="ARBA00003238"/>
    </source>
</evidence>
<dbReference type="PANTHER" id="PTHR33434">
    <property type="entry name" value="DEGV DOMAIN-CONTAINING PROTEIN DR_1986-RELATED"/>
    <property type="match status" value="1"/>
</dbReference>
<dbReference type="AlphaFoldDB" id="A0A923E8J9"/>
<keyword evidence="4" id="KW-1185">Reference proteome</keyword>
<dbReference type="Gene3D" id="3.40.50.10440">
    <property type="entry name" value="Dihydroxyacetone kinase, domain 1"/>
    <property type="match status" value="1"/>
</dbReference>
<evidence type="ECO:0000256" key="2">
    <source>
        <dbReference type="ARBA" id="ARBA00023121"/>
    </source>
</evidence>
<dbReference type="Gene3D" id="3.30.1180.10">
    <property type="match status" value="1"/>
</dbReference>
<dbReference type="GO" id="GO:0008289">
    <property type="term" value="F:lipid binding"/>
    <property type="evidence" value="ECO:0007669"/>
    <property type="project" value="UniProtKB-KW"/>
</dbReference>
<gene>
    <name evidence="3" type="ORF">HGG79_02700</name>
</gene>
<dbReference type="Gene3D" id="2.20.28.50">
    <property type="entry name" value="degv family protein"/>
    <property type="match status" value="1"/>
</dbReference>
<keyword evidence="2" id="KW-0446">Lipid-binding</keyword>
<protein>
    <submittedName>
        <fullName evidence="3">DegV family protein</fullName>
    </submittedName>
</protein>
<name>A0A923E8J9_CLOTT</name>
<dbReference type="InterPro" id="IPR043168">
    <property type="entry name" value="DegV_C"/>
</dbReference>
<dbReference type="InterPro" id="IPR050270">
    <property type="entry name" value="DegV_domain_contain"/>
</dbReference>
<proteinExistence type="predicted"/>
<dbReference type="PANTHER" id="PTHR33434:SF3">
    <property type="entry name" value="DEGV DOMAIN-CONTAINING PROTEIN YITS"/>
    <property type="match status" value="1"/>
</dbReference>
<reference evidence="3 4" key="1">
    <citation type="submission" date="2020-04" db="EMBL/GenBank/DDBJ databases">
        <title>Genomic insights into acetone-butanol-ethanol (ABE) fermentation by sequencing solventogenic clostridia strains.</title>
        <authorList>
            <person name="Brown S."/>
        </authorList>
    </citation>
    <scope>NUCLEOTIDE SEQUENCE [LARGE SCALE GENOMIC DNA]</scope>
    <source>
        <strain evidence="3 4">DJ011</strain>
    </source>
</reference>
<dbReference type="EMBL" id="JAAZWO010000002">
    <property type="protein sequence ID" value="MBC2396691.1"/>
    <property type="molecule type" value="Genomic_DNA"/>
</dbReference>
<organism evidence="3 4">
    <name type="scientific">Clostridium tetanomorphum</name>
    <dbReference type="NCBI Taxonomy" id="1553"/>
    <lineage>
        <taxon>Bacteria</taxon>
        <taxon>Bacillati</taxon>
        <taxon>Bacillota</taxon>
        <taxon>Clostridia</taxon>
        <taxon>Eubacteriales</taxon>
        <taxon>Clostridiaceae</taxon>
        <taxon>Clostridium</taxon>
    </lineage>
</organism>
<comment type="function">
    <text evidence="1">May bind long-chain fatty acids, such as palmitate, and may play a role in lipid transport or fatty acid metabolism.</text>
</comment>
<accession>A0A923E8J9</accession>
<dbReference type="RefSeq" id="WP_035149124.1">
    <property type="nucleotide sequence ID" value="NZ_JAAZWO010000002.1"/>
</dbReference>
<evidence type="ECO:0000313" key="3">
    <source>
        <dbReference type="EMBL" id="MBC2396691.1"/>
    </source>
</evidence>
<dbReference type="InterPro" id="IPR003797">
    <property type="entry name" value="DegV"/>
</dbReference>
<dbReference type="NCBIfam" id="TIGR00762">
    <property type="entry name" value="DegV"/>
    <property type="match status" value="1"/>
</dbReference>
<dbReference type="Proteomes" id="UP000563151">
    <property type="component" value="Unassembled WGS sequence"/>
</dbReference>